<dbReference type="InterPro" id="IPR005845">
    <property type="entry name" value="A-D-PHexomutase_a/b/a-II"/>
</dbReference>
<dbReference type="Gene3D" id="2.160.10.10">
    <property type="entry name" value="Hexapeptide repeat proteins"/>
    <property type="match status" value="2"/>
</dbReference>
<feature type="domain" description="Alpha-D-phosphohexomutase alpha/beta/alpha" evidence="6">
    <location>
        <begin position="382"/>
        <end position="513"/>
    </location>
</feature>
<dbReference type="InterPro" id="IPR005846">
    <property type="entry name" value="A-D-PHexomutase_a/b/a-III"/>
</dbReference>
<evidence type="ECO:0000259" key="6">
    <source>
        <dbReference type="Pfam" id="PF02878"/>
    </source>
</evidence>
<dbReference type="Gene3D" id="3.40.120.10">
    <property type="entry name" value="Alpha-D-Glucose-1,6-Bisphosphate, subunit A, domain 3"/>
    <property type="match status" value="3"/>
</dbReference>
<dbReference type="PANTHER" id="PTHR22572">
    <property type="entry name" value="SUGAR-1-PHOSPHATE GUANYL TRANSFERASE"/>
    <property type="match status" value="1"/>
</dbReference>
<dbReference type="InterPro" id="IPR016055">
    <property type="entry name" value="A-D-PHexomutase_a/b/a-I/II/III"/>
</dbReference>
<dbReference type="AlphaFoldDB" id="A0A519BM12"/>
<evidence type="ECO:0000259" key="8">
    <source>
        <dbReference type="Pfam" id="PF02880"/>
    </source>
</evidence>
<organism evidence="10 11">
    <name type="scientific">Candidatus Acididesulfobacter diazotrophicus</name>
    <dbReference type="NCBI Taxonomy" id="2597226"/>
    <lineage>
        <taxon>Bacteria</taxon>
        <taxon>Deltaproteobacteria</taxon>
        <taxon>Candidatus Acidulodesulfobacterales</taxon>
        <taxon>Candidatus Acididesulfobacter</taxon>
    </lineage>
</organism>
<feature type="domain" description="Nucleotidyl transferase" evidence="5">
    <location>
        <begin position="3"/>
        <end position="232"/>
    </location>
</feature>
<dbReference type="GO" id="GO:0016740">
    <property type="term" value="F:transferase activity"/>
    <property type="evidence" value="ECO:0007669"/>
    <property type="project" value="UniProtKB-KW"/>
</dbReference>
<gene>
    <name evidence="10" type="ORF">EVG15_06700</name>
</gene>
<dbReference type="SUPFAM" id="SSF53448">
    <property type="entry name" value="Nucleotide-diphospho-sugar transferases"/>
    <property type="match status" value="1"/>
</dbReference>
<reference evidence="10 11" key="1">
    <citation type="journal article" date="2019" name="ISME J.">
        <title>Insights into ecological role of a new deltaproteobacterial order Candidatus Acidulodesulfobacterales by metagenomics and metatranscriptomics.</title>
        <authorList>
            <person name="Tan S."/>
            <person name="Liu J."/>
            <person name="Fang Y."/>
            <person name="Hedlund B.P."/>
            <person name="Lian Z.H."/>
            <person name="Huang L.Y."/>
            <person name="Li J.T."/>
            <person name="Huang L.N."/>
            <person name="Li W.J."/>
            <person name="Jiang H.C."/>
            <person name="Dong H.L."/>
            <person name="Shu W.S."/>
        </authorList>
    </citation>
    <scope>NUCLEOTIDE SEQUENCE [LARGE SCALE GENOMIC DNA]</scope>
    <source>
        <strain evidence="10">AP1</strain>
    </source>
</reference>
<comment type="similarity">
    <text evidence="2">Belongs to the phosphohexose mutase family.</text>
</comment>
<dbReference type="InterPro" id="IPR005835">
    <property type="entry name" value="NTP_transferase_dom"/>
</dbReference>
<dbReference type="SUPFAM" id="SSF51161">
    <property type="entry name" value="Trimeric LpxA-like enzymes"/>
    <property type="match status" value="1"/>
</dbReference>
<evidence type="ECO:0000313" key="10">
    <source>
        <dbReference type="EMBL" id="RZD18286.1"/>
    </source>
</evidence>
<dbReference type="Pfam" id="PF02880">
    <property type="entry name" value="PGM_PMM_III"/>
    <property type="match status" value="1"/>
</dbReference>
<proteinExistence type="inferred from homology"/>
<accession>A0A519BM12</accession>
<dbReference type="Gene3D" id="3.90.550.10">
    <property type="entry name" value="Spore Coat Polysaccharide Biosynthesis Protein SpsA, Chain A"/>
    <property type="match status" value="1"/>
</dbReference>
<dbReference type="Pfam" id="PF02879">
    <property type="entry name" value="PGM_PMM_II"/>
    <property type="match status" value="1"/>
</dbReference>
<dbReference type="InterPro" id="IPR056729">
    <property type="entry name" value="GMPPB_C"/>
</dbReference>
<dbReference type="Pfam" id="PF00483">
    <property type="entry name" value="NTP_transferase"/>
    <property type="match status" value="1"/>
</dbReference>
<dbReference type="InterPro" id="IPR011004">
    <property type="entry name" value="Trimer_LpxA-like_sf"/>
</dbReference>
<dbReference type="GO" id="GO:0005975">
    <property type="term" value="P:carbohydrate metabolic process"/>
    <property type="evidence" value="ECO:0007669"/>
    <property type="project" value="InterPro"/>
</dbReference>
<evidence type="ECO:0000256" key="4">
    <source>
        <dbReference type="ARBA" id="ARBA00022679"/>
    </source>
</evidence>
<evidence type="ECO:0000256" key="3">
    <source>
        <dbReference type="ARBA" id="ARBA00022553"/>
    </source>
</evidence>
<dbReference type="Pfam" id="PF02878">
    <property type="entry name" value="PGM_PMM_I"/>
    <property type="match status" value="1"/>
</dbReference>
<evidence type="ECO:0000313" key="11">
    <source>
        <dbReference type="Proteomes" id="UP000319296"/>
    </source>
</evidence>
<dbReference type="SUPFAM" id="SSF53738">
    <property type="entry name" value="Phosphoglucomutase, first 3 domains"/>
    <property type="match status" value="3"/>
</dbReference>
<comment type="caution">
    <text evidence="10">The sequence shown here is derived from an EMBL/GenBank/DDBJ whole genome shotgun (WGS) entry which is preliminary data.</text>
</comment>
<dbReference type="EMBL" id="SGBB01000011">
    <property type="protein sequence ID" value="RZD18286.1"/>
    <property type="molecule type" value="Genomic_DNA"/>
</dbReference>
<dbReference type="Pfam" id="PF25087">
    <property type="entry name" value="GMPPB_C"/>
    <property type="match status" value="1"/>
</dbReference>
<dbReference type="InterPro" id="IPR029044">
    <property type="entry name" value="Nucleotide-diphossugar_trans"/>
</dbReference>
<protein>
    <submittedName>
        <fullName evidence="10">Nucleotidyltransferase</fullName>
    </submittedName>
</protein>
<feature type="domain" description="Alpha-D-phosphohexomutase alpha/beta/alpha" evidence="7">
    <location>
        <begin position="532"/>
        <end position="632"/>
    </location>
</feature>
<evidence type="ECO:0000256" key="1">
    <source>
        <dbReference type="ARBA" id="ARBA00007274"/>
    </source>
</evidence>
<sequence length="841" mass="94633">MQAVIMAGGFGTRLKPLTNNTPKPMLHVANKPMMEHVINLLKKYSIKDLIILLYVQPEIITNYFKDGSKFGVNIKYILAEEDYGTAGSVKNVEKFIEEDTFMVISADIITDFNLQKPIDFHKEKNSDATIVLTRVENPLPYGIVITDDEGKINKFLEKPSWSEVFSDTINTGIYILNKNVFKFIPEKKEFDFSKELFPSIMKNNMNLYGFNSDGYWKDVGTLSEYRQSHLDIIAGKVHINIDGGHLTKKNIHIAEGTIIDITSDVENSIFGKNIKVMQHCKINNCVIGDNVIIHEDTSVSGSVIGKNSRIGSSCEMQETILGYKTQIGNNVFVGTGGIISDVCIIGNNAIINPNVKIWPFKNVEDGAILSESLIWSDKWSARIFGQYGITGLANYEITPEFCSKLGAAFGASMGKSKTISISRDSHKASRLFSRAIMSGVLSVGVNVNDFSDTPIPIARYQARQYKTFGGIHVRKHPFDKKLINIKFFDSEGLDLSPANEQKIERLFFREDFTRVSSEDTGEIFYPTHGTEYYTDGFLKTIDLEKITKRNFKIVIDYSYGSSSKIFPAIIGKLEIESVHLNANLDQTKITKTDKEFKKSLKDLSSIVKSINADIGIFMDNGGEKIYICDENGDIIDGNTALSLMSLLVMKTEKQNKIISVPVNASFNINKLAKEYNFEIIPAKNFSSALMEKAASSQICFTGDNEGGYIYPVFQPAFDGMYSIIKLLEMLATLDTSIKNELRYIEPSHFEYTTVSCPIELKGFIMRKFLETYRDENALFVDGIKLFKKDGCGWVLSAPASEGAYFEIYSECKTKDEALEFLNQFKNNIEEWKNERAFTFQS</sequence>
<evidence type="ECO:0000259" key="9">
    <source>
        <dbReference type="Pfam" id="PF25087"/>
    </source>
</evidence>
<evidence type="ECO:0000259" key="7">
    <source>
        <dbReference type="Pfam" id="PF02879"/>
    </source>
</evidence>
<dbReference type="GO" id="GO:0016868">
    <property type="term" value="F:intramolecular phosphotransferase activity"/>
    <property type="evidence" value="ECO:0007669"/>
    <property type="project" value="InterPro"/>
</dbReference>
<dbReference type="CDD" id="cd04181">
    <property type="entry name" value="NTP_transferase"/>
    <property type="match status" value="1"/>
</dbReference>
<dbReference type="FunFam" id="3.90.550.10:FF:000013">
    <property type="entry name" value="mannose-1-phosphate guanyltransferase beta"/>
    <property type="match status" value="1"/>
</dbReference>
<feature type="domain" description="Alpha-D-phosphohexomutase alpha/beta/alpha" evidence="8">
    <location>
        <begin position="637"/>
        <end position="739"/>
    </location>
</feature>
<evidence type="ECO:0000259" key="5">
    <source>
        <dbReference type="Pfam" id="PF00483"/>
    </source>
</evidence>
<keyword evidence="4 10" id="KW-0808">Transferase</keyword>
<dbReference type="Proteomes" id="UP000319296">
    <property type="component" value="Unassembled WGS sequence"/>
</dbReference>
<dbReference type="InterPro" id="IPR005844">
    <property type="entry name" value="A-D-PHexomutase_a/b/a-I"/>
</dbReference>
<keyword evidence="3" id="KW-0597">Phosphoprotein</keyword>
<name>A0A519BM12_9DELT</name>
<evidence type="ECO:0000256" key="2">
    <source>
        <dbReference type="ARBA" id="ARBA00010231"/>
    </source>
</evidence>
<dbReference type="InterPro" id="IPR050486">
    <property type="entry name" value="Mannose-1P_guanyltransferase"/>
</dbReference>
<feature type="domain" description="Mannose-1-phosphate guanyltransferase C-terminal" evidence="9">
    <location>
        <begin position="249"/>
        <end position="335"/>
    </location>
</feature>
<comment type="similarity">
    <text evidence="1">Belongs to the transferase hexapeptide repeat family.</text>
</comment>